<keyword evidence="2" id="KW-1185">Reference proteome</keyword>
<evidence type="ECO:0000313" key="1">
    <source>
        <dbReference type="EMBL" id="KAG2561792.1"/>
    </source>
</evidence>
<name>A0A8T0PNH3_PANVG</name>
<sequence length="143" mass="17049">MIFKFWNKRMNIELNQIQNKPQFRTKILRLFNCWSSISLNSQYSIKFANWNLGEMANKEFEVLALDGHNFPTCAIDIKVSLSRCGLYTCLSDLETSTKSMIEKNKYEASYIIRNHIHPDLKSEYKMEENPRALWNILKQRYEQ</sequence>
<evidence type="ECO:0000313" key="2">
    <source>
        <dbReference type="Proteomes" id="UP000823388"/>
    </source>
</evidence>
<dbReference type="AlphaFoldDB" id="A0A8T0PNH3"/>
<protein>
    <submittedName>
        <fullName evidence="1">Uncharacterized protein</fullName>
    </submittedName>
</protein>
<organism evidence="1 2">
    <name type="scientific">Panicum virgatum</name>
    <name type="common">Blackwell switchgrass</name>
    <dbReference type="NCBI Taxonomy" id="38727"/>
    <lineage>
        <taxon>Eukaryota</taxon>
        <taxon>Viridiplantae</taxon>
        <taxon>Streptophyta</taxon>
        <taxon>Embryophyta</taxon>
        <taxon>Tracheophyta</taxon>
        <taxon>Spermatophyta</taxon>
        <taxon>Magnoliopsida</taxon>
        <taxon>Liliopsida</taxon>
        <taxon>Poales</taxon>
        <taxon>Poaceae</taxon>
        <taxon>PACMAD clade</taxon>
        <taxon>Panicoideae</taxon>
        <taxon>Panicodae</taxon>
        <taxon>Paniceae</taxon>
        <taxon>Panicinae</taxon>
        <taxon>Panicum</taxon>
        <taxon>Panicum sect. Hiantes</taxon>
    </lineage>
</organism>
<reference evidence="1 2" key="1">
    <citation type="submission" date="2020-05" db="EMBL/GenBank/DDBJ databases">
        <title>WGS assembly of Panicum virgatum.</title>
        <authorList>
            <person name="Lovell J.T."/>
            <person name="Jenkins J."/>
            <person name="Shu S."/>
            <person name="Juenger T.E."/>
            <person name="Schmutz J."/>
        </authorList>
    </citation>
    <scope>NUCLEOTIDE SEQUENCE [LARGE SCALE GENOMIC DNA]</scope>
    <source>
        <strain evidence="2">cv. AP13</strain>
    </source>
</reference>
<gene>
    <name evidence="1" type="ORF">PVAP13_8KG112401</name>
</gene>
<comment type="caution">
    <text evidence="1">The sequence shown here is derived from an EMBL/GenBank/DDBJ whole genome shotgun (WGS) entry which is preliminary data.</text>
</comment>
<accession>A0A8T0PNH3</accession>
<dbReference type="Proteomes" id="UP000823388">
    <property type="component" value="Chromosome 8K"/>
</dbReference>
<proteinExistence type="predicted"/>
<dbReference type="EMBL" id="CM029051">
    <property type="protein sequence ID" value="KAG2561792.1"/>
    <property type="molecule type" value="Genomic_DNA"/>
</dbReference>